<protein>
    <recommendedName>
        <fullName evidence="4">HTH arsR-type domain-containing protein</fullName>
    </recommendedName>
</protein>
<evidence type="ECO:0000256" key="1">
    <source>
        <dbReference type="ARBA" id="ARBA00023015"/>
    </source>
</evidence>
<keyword evidence="3" id="KW-0804">Transcription</keyword>
<dbReference type="EMBL" id="RXGA01000002">
    <property type="protein sequence ID" value="RWX73917.1"/>
    <property type="molecule type" value="Genomic_DNA"/>
</dbReference>
<dbReference type="InterPro" id="IPR051011">
    <property type="entry name" value="Metal_resp_trans_reg"/>
</dbReference>
<comment type="caution">
    <text evidence="5">The sequence shown here is derived from an EMBL/GenBank/DDBJ whole genome shotgun (WGS) entry which is preliminary data.</text>
</comment>
<dbReference type="GO" id="GO:0003677">
    <property type="term" value="F:DNA binding"/>
    <property type="evidence" value="ECO:0007669"/>
    <property type="project" value="UniProtKB-KW"/>
</dbReference>
<keyword evidence="1" id="KW-0805">Transcription regulation</keyword>
<dbReference type="CDD" id="cd00090">
    <property type="entry name" value="HTH_ARSR"/>
    <property type="match status" value="1"/>
</dbReference>
<dbReference type="InterPro" id="IPR036388">
    <property type="entry name" value="WH-like_DNA-bd_sf"/>
</dbReference>
<dbReference type="SUPFAM" id="SSF46785">
    <property type="entry name" value="Winged helix' DNA-binding domain"/>
    <property type="match status" value="1"/>
</dbReference>
<evidence type="ECO:0000313" key="5">
    <source>
        <dbReference type="EMBL" id="RWX73917.1"/>
    </source>
</evidence>
<dbReference type="SMART" id="SM00418">
    <property type="entry name" value="HTH_ARSR"/>
    <property type="match status" value="1"/>
</dbReference>
<feature type="domain" description="HTH arsR-type" evidence="4">
    <location>
        <begin position="14"/>
        <end position="101"/>
    </location>
</feature>
<dbReference type="InterPro" id="IPR036390">
    <property type="entry name" value="WH_DNA-bd_sf"/>
</dbReference>
<dbReference type="PROSITE" id="PS50987">
    <property type="entry name" value="HTH_ARSR_2"/>
    <property type="match status" value="1"/>
</dbReference>
<dbReference type="InterPro" id="IPR011991">
    <property type="entry name" value="ArsR-like_HTH"/>
</dbReference>
<accession>A0A444L8L0</accession>
<evidence type="ECO:0000256" key="2">
    <source>
        <dbReference type="ARBA" id="ARBA00023125"/>
    </source>
</evidence>
<evidence type="ECO:0000313" key="6">
    <source>
        <dbReference type="Proteomes" id="UP000288215"/>
    </source>
</evidence>
<dbReference type="GO" id="GO:0003700">
    <property type="term" value="F:DNA-binding transcription factor activity"/>
    <property type="evidence" value="ECO:0007669"/>
    <property type="project" value="InterPro"/>
</dbReference>
<dbReference type="PANTHER" id="PTHR43132">
    <property type="entry name" value="ARSENICAL RESISTANCE OPERON REPRESSOR ARSR-RELATED"/>
    <property type="match status" value="1"/>
</dbReference>
<organism evidence="5 6">
    <name type="scientific">Methanosuratincola subterraneus</name>
    <dbReference type="NCBI Taxonomy" id="2593994"/>
    <lineage>
        <taxon>Archaea</taxon>
        <taxon>Thermoproteota</taxon>
        <taxon>Methanosuratincolia</taxon>
        <taxon>Candidatus Methanomethylicales</taxon>
        <taxon>Candidatus Methanomethylicaceae</taxon>
        <taxon>Candidatus Methanosuratincola (ex Vanwonterghem et al. 2016)</taxon>
    </lineage>
</organism>
<evidence type="ECO:0000259" key="4">
    <source>
        <dbReference type="PROSITE" id="PS50987"/>
    </source>
</evidence>
<dbReference type="Proteomes" id="UP000288215">
    <property type="component" value="Unassembled WGS sequence"/>
</dbReference>
<sequence length="101" mass="11245">MSGVIEKTENEGNIMTVEGENIAKVAMALSSPTRIQILNFIKSREVDMQEIAELIKQSKANASAQMRILEEVGLVKTSYKPGIRGVKKVCSTDVKEIRFKF</sequence>
<dbReference type="Pfam" id="PF01022">
    <property type="entry name" value="HTH_5"/>
    <property type="match status" value="1"/>
</dbReference>
<proteinExistence type="predicted"/>
<evidence type="ECO:0000256" key="3">
    <source>
        <dbReference type="ARBA" id="ARBA00023163"/>
    </source>
</evidence>
<dbReference type="Gene3D" id="1.10.10.10">
    <property type="entry name" value="Winged helix-like DNA-binding domain superfamily/Winged helix DNA-binding domain"/>
    <property type="match status" value="1"/>
</dbReference>
<gene>
    <name evidence="5" type="ORF">Metus_0696</name>
</gene>
<reference evidence="5 6" key="1">
    <citation type="submission" date="2018-12" db="EMBL/GenBank/DDBJ databases">
        <title>The complete genome of the methanogenic archaea of the candidate phylum Verstraetearchaeota, obtained from the metagenome of underground thermal water.</title>
        <authorList>
            <person name="Kadnikov V.V."/>
            <person name="Mardanov A.V."/>
            <person name="Beletsky A.V."/>
            <person name="Karnachuk O.V."/>
            <person name="Ravin N.V."/>
        </authorList>
    </citation>
    <scope>NUCLEOTIDE SEQUENCE [LARGE SCALE GENOMIC DNA]</scope>
    <source>
        <strain evidence="5">Ch88</strain>
    </source>
</reference>
<name>A0A444L8L0_METS7</name>
<dbReference type="PANTHER" id="PTHR43132:SF2">
    <property type="entry name" value="ARSENICAL RESISTANCE OPERON REPRESSOR ARSR-RELATED"/>
    <property type="match status" value="1"/>
</dbReference>
<keyword evidence="2" id="KW-0238">DNA-binding</keyword>
<dbReference type="AlphaFoldDB" id="A0A444L8L0"/>
<dbReference type="InterPro" id="IPR001845">
    <property type="entry name" value="HTH_ArsR_DNA-bd_dom"/>
</dbReference>